<sequence length="231" mass="26488">MKNRFNNTNNLKDESLSKKITVVSEIPEEMPKEYSHEYTADSMSFNFIEAFSLRETYVKAGMIGFVSWRWINPLVQWINGRKCLEIMAGRGWLSHALRLKGIDVKSTDNFSWQGNDTLWGNLDTLTDIESIDAVDAVEKYGSETDIVICSFPQANDTAFRALEKLYEVNPNAMFVFIGEINIEICANSDFFNHFNIINDKEFLLASDNYQSWSGFPSRLLLGRYGLKQTQS</sequence>
<dbReference type="InterPro" id="IPR029063">
    <property type="entry name" value="SAM-dependent_MTases_sf"/>
</dbReference>
<gene>
    <name evidence="1" type="ORF">O0Q50_19665</name>
</gene>
<reference evidence="1" key="2">
    <citation type="submission" date="2022-12" db="EMBL/GenBank/DDBJ databases">
        <authorList>
            <person name="Dechsakulwatana C."/>
            <person name="Rungsihiranrut A."/>
            <person name="Muangchinda C."/>
            <person name="Ningthoujam R."/>
            <person name="Klankeo P."/>
            <person name="Pinyakong O."/>
        </authorList>
    </citation>
    <scope>NUCLEOTIDE SEQUENCE</scope>
    <source>
        <strain evidence="1">TL01-2</strain>
    </source>
</reference>
<comment type="caution">
    <text evidence="1">The sequence shown here is derived from an EMBL/GenBank/DDBJ whole genome shotgun (WGS) entry which is preliminary data.</text>
</comment>
<dbReference type="AlphaFoldDB" id="A0AAX6ND23"/>
<evidence type="ECO:0000313" key="2">
    <source>
        <dbReference type="Proteomes" id="UP001269400"/>
    </source>
</evidence>
<name>A0AAX6ND23_PRIAR</name>
<protein>
    <submittedName>
        <fullName evidence="1">Uncharacterized protein</fullName>
    </submittedName>
</protein>
<dbReference type="SUPFAM" id="SSF53335">
    <property type="entry name" value="S-adenosyl-L-methionine-dependent methyltransferases"/>
    <property type="match status" value="1"/>
</dbReference>
<proteinExistence type="predicted"/>
<dbReference type="Proteomes" id="UP001269400">
    <property type="component" value="Unassembled WGS sequence"/>
</dbReference>
<dbReference type="RefSeq" id="WP_316910622.1">
    <property type="nucleotide sequence ID" value="NZ_JAPTGD010000002.1"/>
</dbReference>
<reference evidence="1" key="1">
    <citation type="journal article" date="2022" name="J Environ Chem Eng">
        <title>Biodegradation of petroleum oil using a constructed nonpathogenic and heavy metal-tolerant bacterial consortium isolated from marine sponges.</title>
        <authorList>
            <person name="Dechsakulwatana C."/>
            <person name="Rungsihiranrut A."/>
            <person name="Muangchinda C."/>
            <person name="Ningthoujam R."/>
            <person name="Klankeo P."/>
            <person name="Pinyakong O."/>
        </authorList>
    </citation>
    <scope>NUCLEOTIDE SEQUENCE</scope>
    <source>
        <strain evidence="1">TL01-2</strain>
    </source>
</reference>
<dbReference type="EMBL" id="JAPTGD010000002">
    <property type="protein sequence ID" value="MDU9693394.1"/>
    <property type="molecule type" value="Genomic_DNA"/>
</dbReference>
<accession>A0AAX6ND23</accession>
<organism evidence="1 2">
    <name type="scientific">Priestia aryabhattai</name>
    <name type="common">Bacillus aryabhattai</name>
    <dbReference type="NCBI Taxonomy" id="412384"/>
    <lineage>
        <taxon>Bacteria</taxon>
        <taxon>Bacillati</taxon>
        <taxon>Bacillota</taxon>
        <taxon>Bacilli</taxon>
        <taxon>Bacillales</taxon>
        <taxon>Bacillaceae</taxon>
        <taxon>Priestia</taxon>
    </lineage>
</organism>
<evidence type="ECO:0000313" key="1">
    <source>
        <dbReference type="EMBL" id="MDU9693394.1"/>
    </source>
</evidence>